<dbReference type="Proteomes" id="UP000288805">
    <property type="component" value="Unassembled WGS sequence"/>
</dbReference>
<comment type="caution">
    <text evidence="2">The sequence shown here is derived from an EMBL/GenBank/DDBJ whole genome shotgun (WGS) entry which is preliminary data.</text>
</comment>
<feature type="domain" description="DUF4283" evidence="1">
    <location>
        <begin position="376"/>
        <end position="440"/>
    </location>
</feature>
<accession>A0A438FUT0</accession>
<dbReference type="AlphaFoldDB" id="A0A438FUT0"/>
<sequence>MRGCKPVEALMDPSHRLEVELEVNSRTHSRMSHGSSTMDIEILEGYPRKRSNLQEEWGNLVIWRSKKQNVMGLLREHGLELNEPMKIHCDNKAAISIGHYPVQHDRTKHVEVDQYFIEEKIEAWEITTPLVPIGQQLADVLTKGLSSTMFDFMVSKLGMHNIGNLSYGLRNTPSATVKISFGFSHCPSSWVVNVWHFQLGSQVFKVGSRKRLVGLFMRENERARKSDGDEEESRAENWRKRKGRLASVRLLLEGLYQCIKDGKEGKWEKGWKEKGRSYSLVRDVNSAGCFLRLGVVDLEKKRYSICIPKGSGERGGWLAMAESLRKLDVCFDKKECEQEERVSGRSYVEMIKRPWSRNNKMVKVEVKREEISRNLSRLEHCVVGSWNPSLAGGEDLERLGWLMASSWGLKGKLGLARLGKAWVLLEFEFVEEARRVLVSGKRVGEVCGGFLAIDPQTERMEELQWARILVKSYGEDLPNSLEIGVEKSTYYLSLWWEVLPSLRQNAEKL</sequence>
<dbReference type="Pfam" id="PF14111">
    <property type="entry name" value="DUF4283"/>
    <property type="match status" value="1"/>
</dbReference>
<protein>
    <submittedName>
        <fullName evidence="2">Retrovirus-related Pol polyprotein from transposon RE1</fullName>
    </submittedName>
</protein>
<evidence type="ECO:0000313" key="3">
    <source>
        <dbReference type="Proteomes" id="UP000288805"/>
    </source>
</evidence>
<dbReference type="PANTHER" id="PTHR34427:SF5">
    <property type="entry name" value="DUF4283 DOMAIN-CONTAINING PROTEIN"/>
    <property type="match status" value="1"/>
</dbReference>
<organism evidence="2 3">
    <name type="scientific">Vitis vinifera</name>
    <name type="common">Grape</name>
    <dbReference type="NCBI Taxonomy" id="29760"/>
    <lineage>
        <taxon>Eukaryota</taxon>
        <taxon>Viridiplantae</taxon>
        <taxon>Streptophyta</taxon>
        <taxon>Embryophyta</taxon>
        <taxon>Tracheophyta</taxon>
        <taxon>Spermatophyta</taxon>
        <taxon>Magnoliopsida</taxon>
        <taxon>eudicotyledons</taxon>
        <taxon>Gunneridae</taxon>
        <taxon>Pentapetalae</taxon>
        <taxon>rosids</taxon>
        <taxon>Vitales</taxon>
        <taxon>Vitaceae</taxon>
        <taxon>Viteae</taxon>
        <taxon>Vitis</taxon>
    </lineage>
</organism>
<evidence type="ECO:0000313" key="2">
    <source>
        <dbReference type="EMBL" id="RVW63716.1"/>
    </source>
</evidence>
<evidence type="ECO:0000259" key="1">
    <source>
        <dbReference type="Pfam" id="PF14111"/>
    </source>
</evidence>
<dbReference type="EMBL" id="QGNW01000733">
    <property type="protein sequence ID" value="RVW63716.1"/>
    <property type="molecule type" value="Genomic_DNA"/>
</dbReference>
<reference evidence="2 3" key="1">
    <citation type="journal article" date="2018" name="PLoS Genet.">
        <title>Population sequencing reveals clonal diversity and ancestral inbreeding in the grapevine cultivar Chardonnay.</title>
        <authorList>
            <person name="Roach M.J."/>
            <person name="Johnson D.L."/>
            <person name="Bohlmann J."/>
            <person name="van Vuuren H.J."/>
            <person name="Jones S.J."/>
            <person name="Pretorius I.S."/>
            <person name="Schmidt S.A."/>
            <person name="Borneman A.R."/>
        </authorList>
    </citation>
    <scope>NUCLEOTIDE SEQUENCE [LARGE SCALE GENOMIC DNA]</scope>
    <source>
        <strain evidence="3">cv. Chardonnay</strain>
        <tissue evidence="2">Leaf</tissue>
    </source>
</reference>
<dbReference type="CDD" id="cd09272">
    <property type="entry name" value="RNase_HI_RT_Ty1"/>
    <property type="match status" value="1"/>
</dbReference>
<name>A0A438FUT0_VITVI</name>
<dbReference type="PANTHER" id="PTHR34427">
    <property type="entry name" value="DUF4283 DOMAIN PROTEIN"/>
    <property type="match status" value="1"/>
</dbReference>
<gene>
    <name evidence="2" type="primary">RE1_2148</name>
    <name evidence="2" type="ORF">CK203_052753</name>
</gene>
<proteinExistence type="predicted"/>
<dbReference type="InterPro" id="IPR025558">
    <property type="entry name" value="DUF4283"/>
</dbReference>